<sequence length="194" mass="22051">MKKLFLGLGIFLTFLFLGIFLLFVSFKKEETKPALSADAQITQKLKTLYSTYDKYGKYDNRIYGHPIPKNLFSTDLEKKLKEVVDITNASVEKIKKSDHPTDKPHILEGSIFTSLYEGYTSYTIQSVVVNSTGTSADATVRLEHAMSQPKFIWTDKVHLVKSDQEWKIDNISFDSIGNSKDLKAILNDFIQNAK</sequence>
<protein>
    <recommendedName>
        <fullName evidence="3">DUF3828 domain-containing protein</fullName>
    </recommendedName>
</protein>
<gene>
    <name evidence="1" type="ORF">J2T04_001717</name>
</gene>
<name>A0ABT9SK75_9FLAO</name>
<evidence type="ECO:0000313" key="1">
    <source>
        <dbReference type="EMBL" id="MDP9959838.1"/>
    </source>
</evidence>
<evidence type="ECO:0000313" key="2">
    <source>
        <dbReference type="Proteomes" id="UP001235513"/>
    </source>
</evidence>
<proteinExistence type="predicted"/>
<organism evidence="1 2">
    <name type="scientific">Chryseobacterium lathyri</name>
    <dbReference type="NCBI Taxonomy" id="395933"/>
    <lineage>
        <taxon>Bacteria</taxon>
        <taxon>Pseudomonadati</taxon>
        <taxon>Bacteroidota</taxon>
        <taxon>Flavobacteriia</taxon>
        <taxon>Flavobacteriales</taxon>
        <taxon>Weeksellaceae</taxon>
        <taxon>Chryseobacterium group</taxon>
        <taxon>Chryseobacterium</taxon>
    </lineage>
</organism>
<comment type="caution">
    <text evidence="1">The sequence shown here is derived from an EMBL/GenBank/DDBJ whole genome shotgun (WGS) entry which is preliminary data.</text>
</comment>
<dbReference type="Gene3D" id="3.10.450.50">
    <property type="match status" value="1"/>
</dbReference>
<keyword evidence="2" id="KW-1185">Reference proteome</keyword>
<dbReference type="EMBL" id="JAUSRL010000002">
    <property type="protein sequence ID" value="MDP9959838.1"/>
    <property type="molecule type" value="Genomic_DNA"/>
</dbReference>
<dbReference type="RefSeq" id="WP_306842856.1">
    <property type="nucleotide sequence ID" value="NZ_JAUSRL010000002.1"/>
</dbReference>
<evidence type="ECO:0008006" key="3">
    <source>
        <dbReference type="Google" id="ProtNLM"/>
    </source>
</evidence>
<reference evidence="1 2" key="1">
    <citation type="submission" date="2023-07" db="EMBL/GenBank/DDBJ databases">
        <title>Sorghum-associated microbial communities from plants grown in Nebraska, USA.</title>
        <authorList>
            <person name="Schachtman D."/>
        </authorList>
    </citation>
    <scope>NUCLEOTIDE SEQUENCE [LARGE SCALE GENOMIC DNA]</scope>
    <source>
        <strain evidence="1 2">CC351</strain>
    </source>
</reference>
<dbReference type="Proteomes" id="UP001235513">
    <property type="component" value="Unassembled WGS sequence"/>
</dbReference>
<accession>A0ABT9SK75</accession>